<dbReference type="InterPro" id="IPR027417">
    <property type="entry name" value="P-loop_NTPase"/>
</dbReference>
<reference evidence="3 4" key="1">
    <citation type="submission" date="2023-10" db="EMBL/GenBank/DDBJ databases">
        <title>Draft genome sequence of Xylaria bambusicola isolate GMP-LS, the root and basal stem rot pathogen of sugarcane in Indonesia.</title>
        <authorList>
            <person name="Selvaraj P."/>
            <person name="Muralishankar V."/>
            <person name="Muruganantham S."/>
            <person name="Sp S."/>
            <person name="Haryani S."/>
            <person name="Lau K.J.X."/>
            <person name="Naqvi N.I."/>
        </authorList>
    </citation>
    <scope>NUCLEOTIDE SEQUENCE [LARGE SCALE GENOMIC DNA]</scope>
    <source>
        <strain evidence="3">GMP-LS</strain>
    </source>
</reference>
<dbReference type="InterPro" id="IPR019734">
    <property type="entry name" value="TPR_rpt"/>
</dbReference>
<evidence type="ECO:0000256" key="1">
    <source>
        <dbReference type="SAM" id="MobiDB-lite"/>
    </source>
</evidence>
<sequence>MVLDSADDPDVFYNTNDKGKQTAITNGEKRPLWTYLPQSSNGSILVTTRSRELALKLTGGHKYMIEVGPMDKDHALELLAAKSGSQYDNEDGLKLVEALECMPLAISQAAAYIQERAPRVSVKTYLNQFQESEQSRLSLLNRDAGDLRRDGSASNSVIITWQISFDFIGQKRPSATSLLSLMSFFDCEGIQEYLVQPWDLFRKSVDEIHSGNRSTTINQALDPEFEEDVKMLRSYCLIKTNETGSIFEMHRLVQLSTRKWLDLHGETEIFKEQYISRMADAFPYSDFENWGICRQLLPHAEKTMDYRPTNTESLINWSFVLYKCGYFFVRQGKFPLAETFLTLSWRVGETTLGPEHPDTLSSMGELAYVYREQRQLPEAESLSMQALEISKRVLGPEHLRTLAVTNNLALTYIDQKRFKEAELLHLHVLEVNKKVLGAEHQNTLTAMHNLASIYMKQGRLEESEPLFLQVLELRKKVIGPEHPGTLMSMAFLAFICFTQGRLEESESLQLQVLEIGK</sequence>
<dbReference type="InterPro" id="IPR056681">
    <property type="entry name" value="DUF7779"/>
</dbReference>
<dbReference type="AlphaFoldDB" id="A0AAN7UIV6"/>
<evidence type="ECO:0000259" key="2">
    <source>
        <dbReference type="Pfam" id="PF25000"/>
    </source>
</evidence>
<comment type="caution">
    <text evidence="3">The sequence shown here is derived from an EMBL/GenBank/DDBJ whole genome shotgun (WGS) entry which is preliminary data.</text>
</comment>
<dbReference type="Gene3D" id="1.25.40.10">
    <property type="entry name" value="Tetratricopeptide repeat domain"/>
    <property type="match status" value="1"/>
</dbReference>
<dbReference type="SUPFAM" id="SSF48452">
    <property type="entry name" value="TPR-like"/>
    <property type="match status" value="1"/>
</dbReference>
<dbReference type="SMART" id="SM00028">
    <property type="entry name" value="TPR"/>
    <property type="match status" value="3"/>
</dbReference>
<dbReference type="PANTHER" id="PTHR46082:SF6">
    <property type="entry name" value="AAA+ ATPASE DOMAIN-CONTAINING PROTEIN-RELATED"/>
    <property type="match status" value="1"/>
</dbReference>
<dbReference type="PANTHER" id="PTHR46082">
    <property type="entry name" value="ATP/GTP-BINDING PROTEIN-RELATED"/>
    <property type="match status" value="1"/>
</dbReference>
<dbReference type="InterPro" id="IPR053137">
    <property type="entry name" value="NLR-like"/>
</dbReference>
<proteinExistence type="predicted"/>
<protein>
    <recommendedName>
        <fullName evidence="2">DUF7779 domain-containing protein</fullName>
    </recommendedName>
</protein>
<dbReference type="EMBL" id="JAWHQM010000011">
    <property type="protein sequence ID" value="KAK5629322.1"/>
    <property type="molecule type" value="Genomic_DNA"/>
</dbReference>
<accession>A0AAN7UIV6</accession>
<keyword evidence="4" id="KW-1185">Reference proteome</keyword>
<dbReference type="SUPFAM" id="SSF52540">
    <property type="entry name" value="P-loop containing nucleoside triphosphate hydrolases"/>
    <property type="match status" value="1"/>
</dbReference>
<dbReference type="GO" id="GO:0043531">
    <property type="term" value="F:ADP binding"/>
    <property type="evidence" value="ECO:0007669"/>
    <property type="project" value="InterPro"/>
</dbReference>
<evidence type="ECO:0000313" key="3">
    <source>
        <dbReference type="EMBL" id="KAK5629322.1"/>
    </source>
</evidence>
<gene>
    <name evidence="3" type="ORF">RRF57_005037</name>
</gene>
<feature type="compositionally biased region" description="Acidic residues" evidence="1">
    <location>
        <begin position="1"/>
        <end position="10"/>
    </location>
</feature>
<feature type="region of interest" description="Disordered" evidence="1">
    <location>
        <begin position="1"/>
        <end position="23"/>
    </location>
</feature>
<feature type="domain" description="DUF7779" evidence="2">
    <location>
        <begin position="172"/>
        <end position="261"/>
    </location>
</feature>
<organism evidence="3 4">
    <name type="scientific">Xylaria bambusicola</name>
    <dbReference type="NCBI Taxonomy" id="326684"/>
    <lineage>
        <taxon>Eukaryota</taxon>
        <taxon>Fungi</taxon>
        <taxon>Dikarya</taxon>
        <taxon>Ascomycota</taxon>
        <taxon>Pezizomycotina</taxon>
        <taxon>Sordariomycetes</taxon>
        <taxon>Xylariomycetidae</taxon>
        <taxon>Xylariales</taxon>
        <taxon>Xylariaceae</taxon>
        <taxon>Xylaria</taxon>
    </lineage>
</organism>
<evidence type="ECO:0000313" key="4">
    <source>
        <dbReference type="Proteomes" id="UP001305414"/>
    </source>
</evidence>
<dbReference type="Pfam" id="PF13424">
    <property type="entry name" value="TPR_12"/>
    <property type="match status" value="2"/>
</dbReference>
<dbReference type="Proteomes" id="UP001305414">
    <property type="component" value="Unassembled WGS sequence"/>
</dbReference>
<dbReference type="InterPro" id="IPR011990">
    <property type="entry name" value="TPR-like_helical_dom_sf"/>
</dbReference>
<dbReference type="Pfam" id="PF25000">
    <property type="entry name" value="DUF7779"/>
    <property type="match status" value="1"/>
</dbReference>
<name>A0AAN7UIV6_9PEZI</name>